<dbReference type="AlphaFoldDB" id="A0A423PP62"/>
<dbReference type="CDD" id="cd07185">
    <property type="entry name" value="OmpA_C-like"/>
    <property type="match status" value="1"/>
</dbReference>
<feature type="domain" description="OmpA-like" evidence="6">
    <location>
        <begin position="123"/>
        <end position="248"/>
    </location>
</feature>
<proteinExistence type="predicted"/>
<dbReference type="InterPro" id="IPR050330">
    <property type="entry name" value="Bact_OuterMem_StrucFunc"/>
</dbReference>
<dbReference type="InterPro" id="IPR007450">
    <property type="entry name" value="BamE_dom"/>
</dbReference>
<evidence type="ECO:0000256" key="4">
    <source>
        <dbReference type="ARBA" id="ARBA00023237"/>
    </source>
</evidence>
<evidence type="ECO:0000256" key="2">
    <source>
        <dbReference type="ARBA" id="ARBA00022729"/>
    </source>
</evidence>
<sequence length="255" mass="27785">MSGAALFALAGCATQQTQGSDRAVEFPDPDSAWVDDGTTIDPDNLALMHAGMDKDQVYAALGRPHFQEGFFRVRQWNYLFHIPVSDRAQQFVTCQYQVQYDSDMHVESTYWRNPECADYVHGAKLTRTTLSTDALFDFDSATLSDTGERRIADLAEKIRSQYAEPEIAVTGYTDRIGGPGYNLALSQRRAAAVTGALVDAGLSASAIRTEGLGQNNPVSDCGSDLQGAALKHCLQPDRRVEVSVSALTEQTKHSG</sequence>
<dbReference type="InterPro" id="IPR036737">
    <property type="entry name" value="OmpA-like_sf"/>
</dbReference>
<evidence type="ECO:0000259" key="6">
    <source>
        <dbReference type="PROSITE" id="PS51123"/>
    </source>
</evidence>
<dbReference type="Pfam" id="PF00691">
    <property type="entry name" value="OmpA"/>
    <property type="match status" value="1"/>
</dbReference>
<evidence type="ECO:0000313" key="7">
    <source>
        <dbReference type="EMBL" id="ROO27342.1"/>
    </source>
</evidence>
<name>A0A423PP62_9GAMM</name>
<dbReference type="Pfam" id="PF04355">
    <property type="entry name" value="BamE"/>
    <property type="match status" value="1"/>
</dbReference>
<dbReference type="EMBL" id="AYKF01000093">
    <property type="protein sequence ID" value="ROO27342.1"/>
    <property type="molecule type" value="Genomic_DNA"/>
</dbReference>
<reference evidence="7 8" key="1">
    <citation type="submission" date="2013-10" db="EMBL/GenBank/DDBJ databases">
        <title>Salinisphaera halophila YIM 95161 Genome Sequencing.</title>
        <authorList>
            <person name="Lai Q."/>
            <person name="Li C."/>
            <person name="Shao Z."/>
        </authorList>
    </citation>
    <scope>NUCLEOTIDE SEQUENCE [LARGE SCALE GENOMIC DNA]</scope>
    <source>
        <strain evidence="7 8">YIM 95161</strain>
    </source>
</reference>
<evidence type="ECO:0000256" key="1">
    <source>
        <dbReference type="ARBA" id="ARBA00004442"/>
    </source>
</evidence>
<comment type="subcellular location">
    <subcellularLocation>
        <location evidence="1">Cell outer membrane</location>
    </subcellularLocation>
</comment>
<evidence type="ECO:0000256" key="3">
    <source>
        <dbReference type="ARBA" id="ARBA00023136"/>
    </source>
</evidence>
<organism evidence="7 8">
    <name type="scientific">Salinisphaera orenii YIM 95161</name>
    <dbReference type="NCBI Taxonomy" id="1051139"/>
    <lineage>
        <taxon>Bacteria</taxon>
        <taxon>Pseudomonadati</taxon>
        <taxon>Pseudomonadota</taxon>
        <taxon>Gammaproteobacteria</taxon>
        <taxon>Salinisphaerales</taxon>
        <taxon>Salinisphaeraceae</taxon>
        <taxon>Salinisphaera</taxon>
    </lineage>
</organism>
<evidence type="ECO:0000256" key="5">
    <source>
        <dbReference type="PROSITE-ProRule" id="PRU00473"/>
    </source>
</evidence>
<gene>
    <name evidence="7" type="ORF">SAHL_11505</name>
</gene>
<keyword evidence="2" id="KW-0732">Signal</keyword>
<evidence type="ECO:0000313" key="8">
    <source>
        <dbReference type="Proteomes" id="UP000285123"/>
    </source>
</evidence>
<dbReference type="Gene3D" id="3.30.1450.10">
    <property type="match status" value="1"/>
</dbReference>
<accession>A0A423PP62</accession>
<keyword evidence="3 5" id="KW-0472">Membrane</keyword>
<dbReference type="InterPro" id="IPR037873">
    <property type="entry name" value="BamE-like"/>
</dbReference>
<comment type="caution">
    <text evidence="7">The sequence shown here is derived from an EMBL/GenBank/DDBJ whole genome shotgun (WGS) entry which is preliminary data.</text>
</comment>
<dbReference type="PRINTS" id="PR01021">
    <property type="entry name" value="OMPADOMAIN"/>
</dbReference>
<dbReference type="PROSITE" id="PS51123">
    <property type="entry name" value="OMPA_2"/>
    <property type="match status" value="1"/>
</dbReference>
<dbReference type="InterPro" id="IPR006690">
    <property type="entry name" value="OMPA-like_CS"/>
</dbReference>
<dbReference type="SUPFAM" id="SSF103088">
    <property type="entry name" value="OmpA-like"/>
    <property type="match status" value="1"/>
</dbReference>
<keyword evidence="4" id="KW-0998">Cell outer membrane</keyword>
<protein>
    <submittedName>
        <fullName evidence="7">Membrane protein</fullName>
    </submittedName>
</protein>
<dbReference type="InterPro" id="IPR006665">
    <property type="entry name" value="OmpA-like"/>
</dbReference>
<dbReference type="Gene3D" id="3.30.1330.60">
    <property type="entry name" value="OmpA-like domain"/>
    <property type="match status" value="1"/>
</dbReference>
<dbReference type="Proteomes" id="UP000285123">
    <property type="component" value="Unassembled WGS sequence"/>
</dbReference>
<dbReference type="PANTHER" id="PTHR30329">
    <property type="entry name" value="STATOR ELEMENT OF FLAGELLAR MOTOR COMPLEX"/>
    <property type="match status" value="1"/>
</dbReference>
<dbReference type="GO" id="GO:0009279">
    <property type="term" value="C:cell outer membrane"/>
    <property type="evidence" value="ECO:0007669"/>
    <property type="project" value="UniProtKB-SubCell"/>
</dbReference>
<dbReference type="PANTHER" id="PTHR30329:SF21">
    <property type="entry name" value="LIPOPROTEIN YIAD-RELATED"/>
    <property type="match status" value="1"/>
</dbReference>
<dbReference type="InterPro" id="IPR006664">
    <property type="entry name" value="OMP_bac"/>
</dbReference>
<dbReference type="PROSITE" id="PS01068">
    <property type="entry name" value="OMPA_1"/>
    <property type="match status" value="1"/>
</dbReference>